<dbReference type="GO" id="GO:0016020">
    <property type="term" value="C:membrane"/>
    <property type="evidence" value="ECO:0007669"/>
    <property type="project" value="UniProtKB-SubCell"/>
</dbReference>
<comment type="caution">
    <text evidence="6">The sequence shown here is derived from an EMBL/GenBank/DDBJ whole genome shotgun (WGS) entry which is preliminary data.</text>
</comment>
<dbReference type="AlphaFoldDB" id="X0X6B9"/>
<name>X0X6B9_9ZZZZ</name>
<proteinExistence type="predicted"/>
<evidence type="ECO:0000256" key="1">
    <source>
        <dbReference type="ARBA" id="ARBA00004141"/>
    </source>
</evidence>
<protein>
    <recommendedName>
        <fullName evidence="7">Nicotinamide mononucleotide transporter PnuC</fullName>
    </recommendedName>
</protein>
<evidence type="ECO:0000313" key="6">
    <source>
        <dbReference type="EMBL" id="GAG30942.1"/>
    </source>
</evidence>
<evidence type="ECO:0000256" key="4">
    <source>
        <dbReference type="ARBA" id="ARBA00023136"/>
    </source>
</evidence>
<feature type="transmembrane region" description="Helical" evidence="5">
    <location>
        <begin position="12"/>
        <end position="28"/>
    </location>
</feature>
<dbReference type="EMBL" id="BARS01045281">
    <property type="protein sequence ID" value="GAG30942.1"/>
    <property type="molecule type" value="Genomic_DNA"/>
</dbReference>
<keyword evidence="4 5" id="KW-0472">Membrane</keyword>
<comment type="subcellular location">
    <subcellularLocation>
        <location evidence="1">Membrane</location>
        <topology evidence="1">Multi-pass membrane protein</topology>
    </subcellularLocation>
</comment>
<dbReference type="GO" id="GO:0034257">
    <property type="term" value="F:nicotinamide riboside transmembrane transporter activity"/>
    <property type="evidence" value="ECO:0007669"/>
    <property type="project" value="InterPro"/>
</dbReference>
<organism evidence="6">
    <name type="scientific">marine sediment metagenome</name>
    <dbReference type="NCBI Taxonomy" id="412755"/>
    <lineage>
        <taxon>unclassified sequences</taxon>
        <taxon>metagenomes</taxon>
        <taxon>ecological metagenomes</taxon>
    </lineage>
</organism>
<evidence type="ECO:0000256" key="3">
    <source>
        <dbReference type="ARBA" id="ARBA00022989"/>
    </source>
</evidence>
<accession>X0X6B9</accession>
<dbReference type="InterPro" id="IPR006419">
    <property type="entry name" value="NMN_transpt_PnuC"/>
</dbReference>
<keyword evidence="2 5" id="KW-0812">Transmembrane</keyword>
<dbReference type="Pfam" id="PF04973">
    <property type="entry name" value="NMN_transporter"/>
    <property type="match status" value="1"/>
</dbReference>
<sequence length="80" mass="9216">MRDKEKLKSDCIGWVGNVFLVFDAILLAHHSLWGFAYGCMGSICYLIVGIRLRILSFIVLNLIFISINIYSIMNWLKQGY</sequence>
<evidence type="ECO:0000256" key="2">
    <source>
        <dbReference type="ARBA" id="ARBA00022692"/>
    </source>
</evidence>
<feature type="transmembrane region" description="Helical" evidence="5">
    <location>
        <begin position="57"/>
        <end position="76"/>
    </location>
</feature>
<evidence type="ECO:0008006" key="7">
    <source>
        <dbReference type="Google" id="ProtNLM"/>
    </source>
</evidence>
<reference evidence="6" key="1">
    <citation type="journal article" date="2014" name="Front. Microbiol.">
        <title>High frequency of phylogenetically diverse reductive dehalogenase-homologous genes in deep subseafloor sedimentary metagenomes.</title>
        <authorList>
            <person name="Kawai M."/>
            <person name="Futagami T."/>
            <person name="Toyoda A."/>
            <person name="Takaki Y."/>
            <person name="Nishi S."/>
            <person name="Hori S."/>
            <person name="Arai W."/>
            <person name="Tsubouchi T."/>
            <person name="Morono Y."/>
            <person name="Uchiyama I."/>
            <person name="Ito T."/>
            <person name="Fujiyama A."/>
            <person name="Inagaki F."/>
            <person name="Takami H."/>
        </authorList>
    </citation>
    <scope>NUCLEOTIDE SEQUENCE</scope>
    <source>
        <strain evidence="6">Expedition CK06-06</strain>
    </source>
</reference>
<evidence type="ECO:0000256" key="5">
    <source>
        <dbReference type="SAM" id="Phobius"/>
    </source>
</evidence>
<gene>
    <name evidence="6" type="ORF">S01H1_68285</name>
</gene>
<keyword evidence="3 5" id="KW-1133">Transmembrane helix</keyword>